<dbReference type="EMBL" id="CP136891">
    <property type="protein sequence ID" value="WOK98124.1"/>
    <property type="molecule type" value="Genomic_DNA"/>
</dbReference>
<reference evidence="2 3" key="1">
    <citation type="submission" date="2023-10" db="EMBL/GenBank/DDBJ databases">
        <title>Chromosome-scale genome assembly provides insights into flower coloration mechanisms of Canna indica.</title>
        <authorList>
            <person name="Li C."/>
        </authorList>
    </citation>
    <scope>NUCLEOTIDE SEQUENCE [LARGE SCALE GENOMIC DNA]</scope>
    <source>
        <tissue evidence="2">Flower</tissue>
    </source>
</reference>
<keyword evidence="3" id="KW-1185">Reference proteome</keyword>
<organism evidence="2 3">
    <name type="scientific">Canna indica</name>
    <name type="common">Indian-shot</name>
    <dbReference type="NCBI Taxonomy" id="4628"/>
    <lineage>
        <taxon>Eukaryota</taxon>
        <taxon>Viridiplantae</taxon>
        <taxon>Streptophyta</taxon>
        <taxon>Embryophyta</taxon>
        <taxon>Tracheophyta</taxon>
        <taxon>Spermatophyta</taxon>
        <taxon>Magnoliopsida</taxon>
        <taxon>Liliopsida</taxon>
        <taxon>Zingiberales</taxon>
        <taxon>Cannaceae</taxon>
        <taxon>Canna</taxon>
    </lineage>
</organism>
<evidence type="ECO:0008006" key="4">
    <source>
        <dbReference type="Google" id="ProtNLM"/>
    </source>
</evidence>
<name>A0AAQ3Q6Y1_9LILI</name>
<feature type="region of interest" description="Disordered" evidence="1">
    <location>
        <begin position="21"/>
        <end position="81"/>
    </location>
</feature>
<feature type="region of interest" description="Disordered" evidence="1">
    <location>
        <begin position="98"/>
        <end position="161"/>
    </location>
</feature>
<gene>
    <name evidence="2" type="ORF">Cni_G06834</name>
</gene>
<sequence>MQTMGSELCISDSALIQAQVEEKGIGGDPDLRKQKKPKIDAEVEEKNDHVCEEDDEDEGVDEEEEEDDDDDENDCSKKAHKKLNKDCISDSALVKAEVEEGIGGDPGLRKPKIDAEVEEKNEDVYEEDEEDEDDDEEEEEDDEEYEDVDEEEEEDDNDDEIDRLAKAFEKRNKMDFISEGEGGEMIDYIPEFVGDDVESENKLSTYKKYRDEFLASNGFDIKTYLPDYSITFGLLQHVNLESCLGRHCEMAVKKVLKFQNRKNDTNLKYVKVIQANASGCGLYYVTFEAEDTISRKVKVFQSKVYHCPATTGCTTIWYFSEKKDDLVFRPR</sequence>
<dbReference type="AlphaFoldDB" id="A0AAQ3Q6Y1"/>
<dbReference type="Gene3D" id="3.10.450.10">
    <property type="match status" value="1"/>
</dbReference>
<evidence type="ECO:0000313" key="2">
    <source>
        <dbReference type="EMBL" id="WOK98124.1"/>
    </source>
</evidence>
<evidence type="ECO:0000313" key="3">
    <source>
        <dbReference type="Proteomes" id="UP001327560"/>
    </source>
</evidence>
<evidence type="ECO:0000256" key="1">
    <source>
        <dbReference type="SAM" id="MobiDB-lite"/>
    </source>
</evidence>
<feature type="compositionally biased region" description="Basic and acidic residues" evidence="1">
    <location>
        <begin position="21"/>
        <end position="50"/>
    </location>
</feature>
<feature type="compositionally biased region" description="Acidic residues" evidence="1">
    <location>
        <begin position="51"/>
        <end position="73"/>
    </location>
</feature>
<proteinExistence type="predicted"/>
<accession>A0AAQ3Q6Y1</accession>
<protein>
    <recommendedName>
        <fullName evidence="4">Cystatin domain-containing protein</fullName>
    </recommendedName>
</protein>
<dbReference type="Proteomes" id="UP001327560">
    <property type="component" value="Chromosome 2"/>
</dbReference>
<feature type="compositionally biased region" description="Acidic residues" evidence="1">
    <location>
        <begin position="116"/>
        <end position="161"/>
    </location>
</feature>